<dbReference type="PANTHER" id="PTHR38003:SF1">
    <property type="entry name" value="THYMIC STROMAL LYMPHOPOIETIN"/>
    <property type="match status" value="1"/>
</dbReference>
<dbReference type="Gene3D" id="1.20.1250.90">
    <property type="entry name" value="Thymic stromal lymphopoietin"/>
    <property type="match status" value="1"/>
</dbReference>
<organism evidence="2 3">
    <name type="scientific">Daubentonia madagascariensis</name>
    <name type="common">Aye-aye</name>
    <name type="synonym">Sciurus madagascariensis</name>
    <dbReference type="NCBI Taxonomy" id="31869"/>
    <lineage>
        <taxon>Eukaryota</taxon>
        <taxon>Metazoa</taxon>
        <taxon>Chordata</taxon>
        <taxon>Craniata</taxon>
        <taxon>Vertebrata</taxon>
        <taxon>Euteleostomi</taxon>
        <taxon>Mammalia</taxon>
        <taxon>Eutheria</taxon>
        <taxon>Euarchontoglires</taxon>
        <taxon>Primates</taxon>
        <taxon>Strepsirrhini</taxon>
        <taxon>Chiromyiformes</taxon>
        <taxon>Daubentoniidae</taxon>
        <taxon>Daubentonia</taxon>
    </lineage>
</organism>
<keyword evidence="3" id="KW-1185">Reference proteome</keyword>
<proteinExistence type="predicted"/>
<feature type="non-terminal residue" evidence="2">
    <location>
        <position position="1"/>
    </location>
</feature>
<keyword evidence="1" id="KW-0472">Membrane</keyword>
<dbReference type="EMBL" id="JBFSEQ010000004">
    <property type="protein sequence ID" value="KAL2778622.1"/>
    <property type="molecule type" value="Genomic_DNA"/>
</dbReference>
<keyword evidence="1" id="KW-0812">Transmembrane</keyword>
<evidence type="ECO:0000313" key="3">
    <source>
        <dbReference type="Proteomes" id="UP001610411"/>
    </source>
</evidence>
<dbReference type="InterPro" id="IPR038329">
    <property type="entry name" value="TSLP_sf"/>
</dbReference>
<reference evidence="2 3" key="1">
    <citation type="journal article" date="2024" name="G3 (Bethesda)">
        <title>A hybrid genome assembly of the endangered aye-aye (Daubentonia madagascariensis).</title>
        <authorList>
            <person name="Versoza C.J."/>
            <person name="Pfeifer S.P."/>
        </authorList>
    </citation>
    <scope>NUCLEOTIDE SEQUENCE [LARGE SCALE GENOMIC DNA]</scope>
    <source>
        <strain evidence="2">6821</strain>
    </source>
</reference>
<evidence type="ECO:0000256" key="1">
    <source>
        <dbReference type="SAM" id="Phobius"/>
    </source>
</evidence>
<dbReference type="InterPro" id="IPR029189">
    <property type="entry name" value="TSLP"/>
</dbReference>
<feature type="non-terminal residue" evidence="2">
    <location>
        <position position="159"/>
    </location>
</feature>
<name>A0ABD2EHV9_DAUMA</name>
<protein>
    <submittedName>
        <fullName evidence="2">Thymic stromal lymphopoietin isoform 1</fullName>
    </submittedName>
</protein>
<sequence length="159" mass="18376">TFPDALLYVLSVFFRKIFILQLVGLVLTYNFTNCDFEKIRQKYEKTIYNDLEEYMNGAKSTQFNSIVSCNNKSDCLTKIERVTFSPTHGCSSLAKEVFALRTNATLTVQCPGYSGIQINNTQAVKNRKKREVTTNKCLEQVSQLLGLWRRFCRTFQKQN</sequence>
<comment type="caution">
    <text evidence="2">The sequence shown here is derived from an EMBL/GenBank/DDBJ whole genome shotgun (WGS) entry which is preliminary data.</text>
</comment>
<dbReference type="PANTHER" id="PTHR38003">
    <property type="entry name" value="THYMIC STROMAL LYMPHOPOIETIN"/>
    <property type="match status" value="1"/>
</dbReference>
<keyword evidence="1" id="KW-1133">Transmembrane helix</keyword>
<dbReference type="Proteomes" id="UP001610411">
    <property type="component" value="Unassembled WGS sequence"/>
</dbReference>
<dbReference type="FunFam" id="1.20.1250.90:FF:000001">
    <property type="entry name" value="Thymic stromal lymphopoietin"/>
    <property type="match status" value="1"/>
</dbReference>
<dbReference type="AlphaFoldDB" id="A0ABD2EHV9"/>
<accession>A0ABD2EHV9</accession>
<dbReference type="Pfam" id="PF15216">
    <property type="entry name" value="TSLP"/>
    <property type="match status" value="1"/>
</dbReference>
<evidence type="ECO:0000313" key="2">
    <source>
        <dbReference type="EMBL" id="KAL2778622.1"/>
    </source>
</evidence>
<gene>
    <name evidence="2" type="ORF">WCI35_011950</name>
</gene>
<feature type="transmembrane region" description="Helical" evidence="1">
    <location>
        <begin position="6"/>
        <end position="32"/>
    </location>
</feature>